<sequence length="245" mass="24661">MLKRILFVGLTAALGALGTAGTGHAEPARGVVVIVPGQYLGALPYQPLAAALRADGYEPVVLDLKGFDIAADADAIDGAVAAAAAANPGLPVTLTGFSIGALSSRYYLRELGGAGAVARYVGIGAPQYGSPGACGQPAAPEACPGTPFMEQLNAGDDTPGATTYYSIRSEREWSDGRLDGGQCRLTPFPTLGNGGVDHSLEPVLPAVLDQLRSALAGGCAGEYADEPDGAITAESTLFPSGVPFG</sequence>
<comment type="caution">
    <text evidence="2">The sequence shown here is derived from an EMBL/GenBank/DDBJ whole genome shotgun (WGS) entry which is preliminary data.</text>
</comment>
<name>A0ABV8DP45_9NOCA</name>
<organism evidence="2 3">
    <name type="scientific">Nocardia jiangsuensis</name>
    <dbReference type="NCBI Taxonomy" id="1691563"/>
    <lineage>
        <taxon>Bacteria</taxon>
        <taxon>Bacillati</taxon>
        <taxon>Actinomycetota</taxon>
        <taxon>Actinomycetes</taxon>
        <taxon>Mycobacteriales</taxon>
        <taxon>Nocardiaceae</taxon>
        <taxon>Nocardia</taxon>
    </lineage>
</organism>
<dbReference type="SUPFAM" id="SSF53474">
    <property type="entry name" value="alpha/beta-Hydrolases"/>
    <property type="match status" value="1"/>
</dbReference>
<gene>
    <name evidence="2" type="ORF">ACFO0B_07650</name>
</gene>
<accession>A0ABV8DP45</accession>
<evidence type="ECO:0000313" key="3">
    <source>
        <dbReference type="Proteomes" id="UP001595696"/>
    </source>
</evidence>
<feature type="chain" id="PRO_5046359354" evidence="1">
    <location>
        <begin position="26"/>
        <end position="245"/>
    </location>
</feature>
<evidence type="ECO:0000313" key="2">
    <source>
        <dbReference type="EMBL" id="MFC3961861.1"/>
    </source>
</evidence>
<dbReference type="RefSeq" id="WP_378611606.1">
    <property type="nucleotide sequence ID" value="NZ_JBHSAX010000006.1"/>
</dbReference>
<dbReference type="Proteomes" id="UP001595696">
    <property type="component" value="Unassembled WGS sequence"/>
</dbReference>
<proteinExistence type="predicted"/>
<keyword evidence="1" id="KW-0732">Signal</keyword>
<dbReference type="InterPro" id="IPR029058">
    <property type="entry name" value="AB_hydrolase_fold"/>
</dbReference>
<evidence type="ECO:0000256" key="1">
    <source>
        <dbReference type="SAM" id="SignalP"/>
    </source>
</evidence>
<dbReference type="EMBL" id="JBHSAX010000006">
    <property type="protein sequence ID" value="MFC3961861.1"/>
    <property type="molecule type" value="Genomic_DNA"/>
</dbReference>
<reference evidence="3" key="1">
    <citation type="journal article" date="2019" name="Int. J. Syst. Evol. Microbiol.">
        <title>The Global Catalogue of Microorganisms (GCM) 10K type strain sequencing project: providing services to taxonomists for standard genome sequencing and annotation.</title>
        <authorList>
            <consortium name="The Broad Institute Genomics Platform"/>
            <consortium name="The Broad Institute Genome Sequencing Center for Infectious Disease"/>
            <person name="Wu L."/>
            <person name="Ma J."/>
        </authorList>
    </citation>
    <scope>NUCLEOTIDE SEQUENCE [LARGE SCALE GENOMIC DNA]</scope>
    <source>
        <strain evidence="3">CGMCC 4.7330</strain>
    </source>
</reference>
<dbReference type="Gene3D" id="3.40.50.1820">
    <property type="entry name" value="alpha/beta hydrolase"/>
    <property type="match status" value="1"/>
</dbReference>
<protein>
    <submittedName>
        <fullName evidence="2">Esterase/lipase family protein</fullName>
    </submittedName>
</protein>
<keyword evidence="3" id="KW-1185">Reference proteome</keyword>
<feature type="signal peptide" evidence="1">
    <location>
        <begin position="1"/>
        <end position="25"/>
    </location>
</feature>